<name>A0A382NJ24_9ZZZZ</name>
<feature type="non-terminal residue" evidence="2">
    <location>
        <position position="258"/>
    </location>
</feature>
<organism evidence="2">
    <name type="scientific">marine metagenome</name>
    <dbReference type="NCBI Taxonomy" id="408172"/>
    <lineage>
        <taxon>unclassified sequences</taxon>
        <taxon>metagenomes</taxon>
        <taxon>ecological metagenomes</taxon>
    </lineage>
</organism>
<keyword evidence="1" id="KW-0812">Transmembrane</keyword>
<keyword evidence="1" id="KW-1133">Transmembrane helix</keyword>
<feature type="transmembrane region" description="Helical" evidence="1">
    <location>
        <begin position="43"/>
        <end position="66"/>
    </location>
</feature>
<proteinExistence type="predicted"/>
<evidence type="ECO:0000313" key="2">
    <source>
        <dbReference type="EMBL" id="SVC61204.1"/>
    </source>
</evidence>
<dbReference type="AlphaFoldDB" id="A0A382NJ24"/>
<feature type="transmembrane region" description="Helical" evidence="1">
    <location>
        <begin position="96"/>
        <end position="115"/>
    </location>
</feature>
<reference evidence="2" key="1">
    <citation type="submission" date="2018-05" db="EMBL/GenBank/DDBJ databases">
        <authorList>
            <person name="Lanie J.A."/>
            <person name="Ng W.-L."/>
            <person name="Kazmierczak K.M."/>
            <person name="Andrzejewski T.M."/>
            <person name="Davidsen T.M."/>
            <person name="Wayne K.J."/>
            <person name="Tettelin H."/>
            <person name="Glass J.I."/>
            <person name="Rusch D."/>
            <person name="Podicherti R."/>
            <person name="Tsui H.-C.T."/>
            <person name="Winkler M.E."/>
        </authorList>
    </citation>
    <scope>NUCLEOTIDE SEQUENCE</scope>
</reference>
<dbReference type="Gene3D" id="3.40.50.10070">
    <property type="entry name" value="TolB, N-terminal domain"/>
    <property type="match status" value="1"/>
</dbReference>
<evidence type="ECO:0008006" key="3">
    <source>
        <dbReference type="Google" id="ProtNLM"/>
    </source>
</evidence>
<gene>
    <name evidence="2" type="ORF">METZ01_LOCUS314058</name>
</gene>
<evidence type="ECO:0000256" key="1">
    <source>
        <dbReference type="SAM" id="Phobius"/>
    </source>
</evidence>
<protein>
    <recommendedName>
        <fullName evidence="3">FlgO domain-containing protein</fullName>
    </recommendedName>
</protein>
<dbReference type="EMBL" id="UINC01100838">
    <property type="protein sequence ID" value="SVC61204.1"/>
    <property type="molecule type" value="Genomic_DNA"/>
</dbReference>
<sequence>MLKLYNEFKRRKMFRPIVAYASAAFVLMQVSQVVIPALHIPEWIMSLIVFFIVLGFPITFFFAWVYDITPEGIKKTSLESQDPPKTTKDSHVSKKIILPATGLLTIIGGAFWIWYSLGAVSVGSGLDLQMGIKKSIAILNFENLTRNIENDYFGSALTEVLRTSLAKLSKLDVKSRTISAKLSNSVTGETEDIASNLDYYIEGTISQVAEERNVNISIINARNQSMEWSGKYTFSEDEIMQYQDTILNNITQKLNIHY</sequence>
<accession>A0A382NJ24</accession>
<keyword evidence="1" id="KW-0472">Membrane</keyword>